<feature type="transmembrane region" description="Helical" evidence="5">
    <location>
        <begin position="160"/>
        <end position="179"/>
    </location>
</feature>
<dbReference type="InterPro" id="IPR009915">
    <property type="entry name" value="NnrU_dom"/>
</dbReference>
<dbReference type="AlphaFoldDB" id="A0A9X1BMZ9"/>
<keyword evidence="2 5" id="KW-0812">Transmembrane</keyword>
<comment type="subcellular location">
    <subcellularLocation>
        <location evidence="1">Membrane</location>
        <topology evidence="1">Multi-pass membrane protein</topology>
    </subcellularLocation>
</comment>
<keyword evidence="3 5" id="KW-1133">Transmembrane helix</keyword>
<evidence type="ECO:0000256" key="5">
    <source>
        <dbReference type="SAM" id="Phobius"/>
    </source>
</evidence>
<proteinExistence type="predicted"/>
<feature type="transmembrane region" description="Helical" evidence="5">
    <location>
        <begin position="37"/>
        <end position="59"/>
    </location>
</feature>
<dbReference type="Proteomes" id="UP000643207">
    <property type="component" value="Unassembled WGS sequence"/>
</dbReference>
<evidence type="ECO:0000256" key="1">
    <source>
        <dbReference type="ARBA" id="ARBA00004141"/>
    </source>
</evidence>
<organism evidence="7 8">
    <name type="scientific">Aquariibacter lacus</name>
    <dbReference type="NCBI Taxonomy" id="2801332"/>
    <lineage>
        <taxon>Bacteria</taxon>
        <taxon>Pseudomonadati</taxon>
        <taxon>Pseudomonadota</taxon>
        <taxon>Betaproteobacteria</taxon>
        <taxon>Burkholderiales</taxon>
        <taxon>Sphaerotilaceae</taxon>
        <taxon>Aquariibacter</taxon>
    </lineage>
</organism>
<dbReference type="Pfam" id="PF07298">
    <property type="entry name" value="NnrU"/>
    <property type="match status" value="1"/>
</dbReference>
<feature type="transmembrane region" description="Helical" evidence="5">
    <location>
        <begin position="71"/>
        <end position="93"/>
    </location>
</feature>
<dbReference type="GO" id="GO:0016020">
    <property type="term" value="C:membrane"/>
    <property type="evidence" value="ECO:0007669"/>
    <property type="project" value="UniProtKB-SubCell"/>
</dbReference>
<name>A0A9X1BMZ9_9BURK</name>
<evidence type="ECO:0000259" key="6">
    <source>
        <dbReference type="Pfam" id="PF07298"/>
    </source>
</evidence>
<reference evidence="7 8" key="1">
    <citation type="submission" date="2021-01" db="EMBL/GenBank/DDBJ databases">
        <title>Piscinibacter sp. Jin2 Genome sequencing and assembly.</title>
        <authorList>
            <person name="Kim I."/>
        </authorList>
    </citation>
    <scope>NUCLEOTIDE SEQUENCE [LARGE SCALE GENOMIC DNA]</scope>
    <source>
        <strain evidence="7 8">Jin2</strain>
    </source>
</reference>
<evidence type="ECO:0000256" key="4">
    <source>
        <dbReference type="ARBA" id="ARBA00023136"/>
    </source>
</evidence>
<sequence length="194" mass="20571">MTLLILGLLIFLGVHSARILAEPARLALIDRLGPGAWKLGYSLASALGLVLIVMGYAAAREQPLLLWTPPAAMRHVAALLTLPAFVLLVASQIPGNALRARLGHPMVLGVKLWGLGHLLANGTLADLLLFGSFTVWAVLAFRAARQRDRASGAVRATGRMLPTLLTVGLGLGAWALFALKLHVEWIGVAPFARG</sequence>
<keyword evidence="8" id="KW-1185">Reference proteome</keyword>
<accession>A0A9X1BMZ9</accession>
<evidence type="ECO:0000256" key="3">
    <source>
        <dbReference type="ARBA" id="ARBA00022989"/>
    </source>
</evidence>
<feature type="domain" description="NnrU" evidence="6">
    <location>
        <begin position="3"/>
        <end position="190"/>
    </location>
</feature>
<dbReference type="EMBL" id="JAERRA010000001">
    <property type="protein sequence ID" value="MBL0718937.1"/>
    <property type="molecule type" value="Genomic_DNA"/>
</dbReference>
<evidence type="ECO:0000313" key="8">
    <source>
        <dbReference type="Proteomes" id="UP000643207"/>
    </source>
</evidence>
<comment type="caution">
    <text evidence="7">The sequence shown here is derived from an EMBL/GenBank/DDBJ whole genome shotgun (WGS) entry which is preliminary data.</text>
</comment>
<evidence type="ECO:0000256" key="2">
    <source>
        <dbReference type="ARBA" id="ARBA00022692"/>
    </source>
</evidence>
<feature type="transmembrane region" description="Helical" evidence="5">
    <location>
        <begin position="113"/>
        <end position="139"/>
    </location>
</feature>
<gene>
    <name evidence="7" type="ORF">JI742_03445</name>
</gene>
<keyword evidence="4 5" id="KW-0472">Membrane</keyword>
<evidence type="ECO:0000313" key="7">
    <source>
        <dbReference type="EMBL" id="MBL0718937.1"/>
    </source>
</evidence>
<dbReference type="RefSeq" id="WP_201824017.1">
    <property type="nucleotide sequence ID" value="NZ_JAERRA010000001.1"/>
</dbReference>
<protein>
    <submittedName>
        <fullName evidence="7">NnrU family protein</fullName>
    </submittedName>
</protein>